<proteinExistence type="inferred from homology"/>
<evidence type="ECO:0000256" key="6">
    <source>
        <dbReference type="SAM" id="SignalP"/>
    </source>
</evidence>
<organism evidence="7 8">
    <name type="scientific">Gadus morhua</name>
    <name type="common">Atlantic cod</name>
    <dbReference type="NCBI Taxonomy" id="8049"/>
    <lineage>
        <taxon>Eukaryota</taxon>
        <taxon>Metazoa</taxon>
        <taxon>Chordata</taxon>
        <taxon>Craniata</taxon>
        <taxon>Vertebrata</taxon>
        <taxon>Euteleostomi</taxon>
        <taxon>Actinopterygii</taxon>
        <taxon>Neopterygii</taxon>
        <taxon>Teleostei</taxon>
        <taxon>Neoteleostei</taxon>
        <taxon>Acanthomorphata</taxon>
        <taxon>Zeiogadaria</taxon>
        <taxon>Gadariae</taxon>
        <taxon>Gadiformes</taxon>
        <taxon>Gadoidei</taxon>
        <taxon>Gadidae</taxon>
        <taxon>Gadus</taxon>
    </lineage>
</organism>
<evidence type="ECO:0000256" key="2">
    <source>
        <dbReference type="ARBA" id="ARBA00009883"/>
    </source>
</evidence>
<dbReference type="GO" id="GO:0005576">
    <property type="term" value="C:extracellular region"/>
    <property type="evidence" value="ECO:0007669"/>
    <property type="project" value="UniProtKB-SubCell"/>
</dbReference>
<evidence type="ECO:0000256" key="1">
    <source>
        <dbReference type="ARBA" id="ARBA00004613"/>
    </source>
</evidence>
<dbReference type="Gene3D" id="3.90.1450.10">
    <property type="entry name" value="Guanylin"/>
    <property type="match status" value="1"/>
</dbReference>
<dbReference type="GO" id="GO:0030250">
    <property type="term" value="F:guanylate cyclase activator activity"/>
    <property type="evidence" value="ECO:0007669"/>
    <property type="project" value="InterPro"/>
</dbReference>
<evidence type="ECO:0000256" key="3">
    <source>
        <dbReference type="ARBA" id="ARBA00022525"/>
    </source>
</evidence>
<dbReference type="Ensembl" id="ENSGMOT00000027942.1">
    <property type="protein sequence ID" value="ENSGMOP00000028782.1"/>
    <property type="gene ID" value="ENSGMOG00000033431.1"/>
</dbReference>
<reference evidence="7" key="2">
    <citation type="submission" date="2025-08" db="UniProtKB">
        <authorList>
            <consortium name="Ensembl"/>
        </authorList>
    </citation>
    <scope>IDENTIFICATION</scope>
</reference>
<evidence type="ECO:0000313" key="7">
    <source>
        <dbReference type="Ensembl" id="ENSGMOP00000028782.1"/>
    </source>
</evidence>
<comment type="similarity">
    <text evidence="2">Belongs to the guanylin family.</text>
</comment>
<evidence type="ECO:0000256" key="5">
    <source>
        <dbReference type="ARBA" id="ARBA00023157"/>
    </source>
</evidence>
<protein>
    <submittedName>
        <fullName evidence="7">Uncharacterized protein</fullName>
    </submittedName>
</protein>
<keyword evidence="5" id="KW-1015">Disulfide bond</keyword>
<dbReference type="InterPro" id="IPR000879">
    <property type="entry name" value="Guanylin"/>
</dbReference>
<reference evidence="7" key="1">
    <citation type="submission" date="2019-07" db="EMBL/GenBank/DDBJ databases">
        <authorList>
            <consortium name="Wellcome Sanger Institute Data Sharing"/>
        </authorList>
    </citation>
    <scope>NUCLEOTIDE SEQUENCE [LARGE SCALE GENOMIC DNA]</scope>
</reference>
<name>A0A8C5A974_GADMO</name>
<evidence type="ECO:0000256" key="4">
    <source>
        <dbReference type="ARBA" id="ARBA00022729"/>
    </source>
</evidence>
<feature type="signal peptide" evidence="6">
    <location>
        <begin position="1"/>
        <end position="19"/>
    </location>
</feature>
<sequence>MKWIIAVAVAAAVLHVASCTVTVRVRVGQYEYPLQSVKMLWRLVATARGYRSEAQGSMPAVCYQPALPFTGLIPCFVFSSVNLATRSNSCEICASPACYGC</sequence>
<dbReference type="SUPFAM" id="SSF89890">
    <property type="entry name" value="Proguanylin"/>
    <property type="match status" value="1"/>
</dbReference>
<keyword evidence="3" id="KW-0964">Secreted</keyword>
<reference evidence="7" key="3">
    <citation type="submission" date="2025-09" db="UniProtKB">
        <authorList>
            <consortium name="Ensembl"/>
        </authorList>
    </citation>
    <scope>IDENTIFICATION</scope>
</reference>
<keyword evidence="4 6" id="KW-0732">Signal</keyword>
<feature type="chain" id="PRO_5034387829" evidence="6">
    <location>
        <begin position="20"/>
        <end position="101"/>
    </location>
</feature>
<dbReference type="Pfam" id="PF02058">
    <property type="entry name" value="Guanylin"/>
    <property type="match status" value="1"/>
</dbReference>
<keyword evidence="8" id="KW-1185">Reference proteome</keyword>
<dbReference type="InterPro" id="IPR036382">
    <property type="entry name" value="Guanylin_sf"/>
</dbReference>
<dbReference type="Proteomes" id="UP000694546">
    <property type="component" value="Chromosome 1"/>
</dbReference>
<accession>A0A8C5A974</accession>
<evidence type="ECO:0000313" key="8">
    <source>
        <dbReference type="Proteomes" id="UP000694546"/>
    </source>
</evidence>
<comment type="subcellular location">
    <subcellularLocation>
        <location evidence="1">Secreted</location>
    </subcellularLocation>
</comment>
<dbReference type="AlphaFoldDB" id="A0A8C5A974"/>